<accession>A0A445ATJ7</accession>
<evidence type="ECO:0000256" key="7">
    <source>
        <dbReference type="ARBA" id="ARBA00023136"/>
    </source>
</evidence>
<feature type="transmembrane region" description="Helical" evidence="8">
    <location>
        <begin position="104"/>
        <end position="126"/>
    </location>
</feature>
<keyword evidence="6 8" id="KW-1133">Transmembrane helix</keyword>
<keyword evidence="2" id="KW-0813">Transport</keyword>
<evidence type="ECO:0000256" key="2">
    <source>
        <dbReference type="ARBA" id="ARBA00022448"/>
    </source>
</evidence>
<dbReference type="EMBL" id="SDMP01000011">
    <property type="protein sequence ID" value="RYR29748.1"/>
    <property type="molecule type" value="Genomic_DNA"/>
</dbReference>
<dbReference type="Gene3D" id="3.40.50.300">
    <property type="entry name" value="P-loop containing nucleotide triphosphate hydrolases"/>
    <property type="match status" value="1"/>
</dbReference>
<feature type="transmembrane region" description="Helical" evidence="8">
    <location>
        <begin position="146"/>
        <end position="163"/>
    </location>
</feature>
<comment type="subcellular location">
    <subcellularLocation>
        <location evidence="1">Membrane</location>
        <topology evidence="1">Multi-pass membrane protein</topology>
    </subcellularLocation>
</comment>
<dbReference type="PANTHER" id="PTHR24223">
    <property type="entry name" value="ATP-BINDING CASSETTE SUB-FAMILY C"/>
    <property type="match status" value="1"/>
</dbReference>
<evidence type="ECO:0000256" key="1">
    <source>
        <dbReference type="ARBA" id="ARBA00004141"/>
    </source>
</evidence>
<evidence type="ECO:0000256" key="4">
    <source>
        <dbReference type="ARBA" id="ARBA00022741"/>
    </source>
</evidence>
<evidence type="ECO:0000313" key="11">
    <source>
        <dbReference type="Proteomes" id="UP000289738"/>
    </source>
</evidence>
<evidence type="ECO:0000313" key="10">
    <source>
        <dbReference type="EMBL" id="RYR29748.1"/>
    </source>
</evidence>
<feature type="domain" description="ABC transmembrane type-1" evidence="9">
    <location>
        <begin position="320"/>
        <end position="586"/>
    </location>
</feature>
<dbReference type="InterPro" id="IPR044746">
    <property type="entry name" value="ABCC_6TM_D1"/>
</dbReference>
<keyword evidence="7 8" id="KW-0472">Membrane</keyword>
<name>A0A445ATJ7_ARAHY</name>
<evidence type="ECO:0000256" key="3">
    <source>
        <dbReference type="ARBA" id="ARBA00022692"/>
    </source>
</evidence>
<sequence>MAIVNTLLVTANVAFFYAILIWLLLHTLRQSKFLQQGPKFFSIITLLFNFILTLLTIAFAVHEYRTNKIVRYSSVTSALTWVMASLVSFYSMKKTTRDNKRFPFVLVLWWVWTSIIEAISVCIGLMKNNFKYLDFWNFLSEDDNIVGVVSLPMLLLLCLNLCAREEQHNTDIWLLRRCRYQEDDGEDDAPDGPTDEVEKTMKIGEAGCMVGGSSASARVSVMAQLLVHPGEEEDDDDDDDGENFTTAGIWSQLTFRWLNPIFRKGRVQKLELAHIPEVPHSETAENASSLLEESLGKQKLEGNSLTKAITSSGLIQLHPIWGPLLITYFVNLLVDDNSNSSIQCGLILAFIFFLSKTLESLSQRQRYFGAQRIGIQVRAALMTLIYSKSLMIKCAGPTHGKIINLVNVDVERIGDFCWYIHGVWLIPVQVSLGLVILYINLGFLPSISALAVTILVMVCNTPLANMQEKLHSKIMEAKDTRIKMTSEIMKNIRILKLHSWESTFLQKLLQLRDTEKSWLQKYLYTHSAVATLFWTSPTLVSVVTFGICILVNTELTAATVLSALATFRILQEPIYNLPEVISMIAQTKVSLDRIQELINEEDQNQFMNKHTSKDSSIVIKIKPSEYAWETSNQDDANKKQRIQLTRAVYNDSDIYFLDDPFSAVDAHTGTHLFKKCLMQLLFEKTVVYATHQLEFLEAADLILVMKDGKIVESGR</sequence>
<dbReference type="GO" id="GO:0140359">
    <property type="term" value="F:ABC-type transporter activity"/>
    <property type="evidence" value="ECO:0007669"/>
    <property type="project" value="InterPro"/>
</dbReference>
<feature type="transmembrane region" description="Helical" evidence="8">
    <location>
        <begin position="6"/>
        <end position="28"/>
    </location>
</feature>
<keyword evidence="11" id="KW-1185">Reference proteome</keyword>
<dbReference type="PANTHER" id="PTHR24223:SF222">
    <property type="entry name" value="OS01G0902100 PROTEIN"/>
    <property type="match status" value="1"/>
</dbReference>
<dbReference type="Gene3D" id="1.20.1560.10">
    <property type="entry name" value="ABC transporter type 1, transmembrane domain"/>
    <property type="match status" value="1"/>
</dbReference>
<evidence type="ECO:0000256" key="8">
    <source>
        <dbReference type="SAM" id="Phobius"/>
    </source>
</evidence>
<proteinExistence type="predicted"/>
<protein>
    <recommendedName>
        <fullName evidence="9">ABC transmembrane type-1 domain-containing protein</fullName>
    </recommendedName>
</protein>
<dbReference type="GO" id="GO:0005524">
    <property type="term" value="F:ATP binding"/>
    <property type="evidence" value="ECO:0007669"/>
    <property type="project" value="UniProtKB-KW"/>
</dbReference>
<dbReference type="CDD" id="cd18579">
    <property type="entry name" value="ABC_6TM_ABCC_D1"/>
    <property type="match status" value="1"/>
</dbReference>
<reference evidence="10 11" key="1">
    <citation type="submission" date="2019-01" db="EMBL/GenBank/DDBJ databases">
        <title>Sequencing of cultivated peanut Arachis hypogaea provides insights into genome evolution and oil improvement.</title>
        <authorList>
            <person name="Chen X."/>
        </authorList>
    </citation>
    <scope>NUCLEOTIDE SEQUENCE [LARGE SCALE GENOMIC DNA]</scope>
    <source>
        <strain evidence="11">cv. Fuhuasheng</strain>
        <tissue evidence="10">Leaves</tissue>
    </source>
</reference>
<dbReference type="InterPro" id="IPR036640">
    <property type="entry name" value="ABC1_TM_sf"/>
</dbReference>
<evidence type="ECO:0000259" key="9">
    <source>
        <dbReference type="PROSITE" id="PS50929"/>
    </source>
</evidence>
<feature type="transmembrane region" description="Helical" evidence="8">
    <location>
        <begin position="422"/>
        <end position="441"/>
    </location>
</feature>
<dbReference type="AlphaFoldDB" id="A0A445ATJ7"/>
<dbReference type="InterPro" id="IPR050173">
    <property type="entry name" value="ABC_transporter_C-like"/>
</dbReference>
<dbReference type="InterPro" id="IPR027417">
    <property type="entry name" value="P-loop_NTPase"/>
</dbReference>
<dbReference type="PROSITE" id="PS50929">
    <property type="entry name" value="ABC_TM1F"/>
    <property type="match status" value="1"/>
</dbReference>
<keyword evidence="3 8" id="KW-0812">Transmembrane</keyword>
<dbReference type="InterPro" id="IPR011527">
    <property type="entry name" value="ABC1_TM_dom"/>
</dbReference>
<keyword evidence="5" id="KW-0067">ATP-binding</keyword>
<feature type="transmembrane region" description="Helical" evidence="8">
    <location>
        <begin position="447"/>
        <end position="465"/>
    </location>
</feature>
<evidence type="ECO:0000256" key="6">
    <source>
        <dbReference type="ARBA" id="ARBA00022989"/>
    </source>
</evidence>
<dbReference type="FunFam" id="1.20.1560.10:FF:000003">
    <property type="entry name" value="ABC transporter C family member 10"/>
    <property type="match status" value="1"/>
</dbReference>
<dbReference type="STRING" id="3818.A0A445ATJ7"/>
<dbReference type="Pfam" id="PF00664">
    <property type="entry name" value="ABC_membrane"/>
    <property type="match status" value="1"/>
</dbReference>
<evidence type="ECO:0000256" key="5">
    <source>
        <dbReference type="ARBA" id="ARBA00022840"/>
    </source>
</evidence>
<keyword evidence="4" id="KW-0547">Nucleotide-binding</keyword>
<comment type="caution">
    <text evidence="10">The sequence shown here is derived from an EMBL/GenBank/DDBJ whole genome shotgun (WGS) entry which is preliminary data.</text>
</comment>
<dbReference type="GO" id="GO:0016020">
    <property type="term" value="C:membrane"/>
    <property type="evidence" value="ECO:0007669"/>
    <property type="project" value="UniProtKB-SubCell"/>
</dbReference>
<dbReference type="Proteomes" id="UP000289738">
    <property type="component" value="Chromosome B01"/>
</dbReference>
<dbReference type="SUPFAM" id="SSF90123">
    <property type="entry name" value="ABC transporter transmembrane region"/>
    <property type="match status" value="1"/>
</dbReference>
<organism evidence="10 11">
    <name type="scientific">Arachis hypogaea</name>
    <name type="common">Peanut</name>
    <dbReference type="NCBI Taxonomy" id="3818"/>
    <lineage>
        <taxon>Eukaryota</taxon>
        <taxon>Viridiplantae</taxon>
        <taxon>Streptophyta</taxon>
        <taxon>Embryophyta</taxon>
        <taxon>Tracheophyta</taxon>
        <taxon>Spermatophyta</taxon>
        <taxon>Magnoliopsida</taxon>
        <taxon>eudicotyledons</taxon>
        <taxon>Gunneridae</taxon>
        <taxon>Pentapetalae</taxon>
        <taxon>rosids</taxon>
        <taxon>fabids</taxon>
        <taxon>Fabales</taxon>
        <taxon>Fabaceae</taxon>
        <taxon>Papilionoideae</taxon>
        <taxon>50 kb inversion clade</taxon>
        <taxon>dalbergioids sensu lato</taxon>
        <taxon>Dalbergieae</taxon>
        <taxon>Pterocarpus clade</taxon>
        <taxon>Arachis</taxon>
    </lineage>
</organism>
<feature type="transmembrane region" description="Helical" evidence="8">
    <location>
        <begin position="40"/>
        <end position="60"/>
    </location>
</feature>
<dbReference type="SUPFAM" id="SSF52540">
    <property type="entry name" value="P-loop containing nucleoside triphosphate hydrolases"/>
    <property type="match status" value="1"/>
</dbReference>
<gene>
    <name evidence="10" type="ORF">Ahy_B01g054237</name>
</gene>